<dbReference type="EMBL" id="LN999056">
    <property type="protein sequence ID" value="CUX79153.1"/>
    <property type="molecule type" value="Genomic_DNA"/>
</dbReference>
<evidence type="ECO:0000313" key="2">
    <source>
        <dbReference type="Proteomes" id="UP000075241"/>
    </source>
</evidence>
<proteinExistence type="predicted"/>
<dbReference type="Proteomes" id="UP000075241">
    <property type="component" value="Chromosome I"/>
</dbReference>
<keyword evidence="1" id="KW-0238">DNA-binding</keyword>
<dbReference type="GO" id="GO:0003677">
    <property type="term" value="F:DNA binding"/>
    <property type="evidence" value="ECO:0007669"/>
    <property type="project" value="UniProtKB-KW"/>
</dbReference>
<sequence length="73" mass="8212">MRVVKGRIRTRRWRGRDGAYWYTTELVGSVLRVLAEGTTMAGARAECRYAEHGKIQQYLGSSTATPCCQWSAS</sequence>
<dbReference type="AlphaFoldDB" id="A0A143WPK7"/>
<gene>
    <name evidence="1" type="primary">ssb</name>
    <name evidence="1" type="ORF">FVIR_TP00113</name>
</gene>
<protein>
    <submittedName>
        <fullName evidence="1">Single-stranded DNA-binding protein</fullName>
    </submittedName>
</protein>
<organism evidence="1 2">
    <name type="scientific">Tremblaya princeps</name>
    <dbReference type="NCBI Taxonomy" id="189385"/>
    <lineage>
        <taxon>Bacteria</taxon>
        <taxon>Pseudomonadati</taxon>
        <taxon>Pseudomonadota</taxon>
        <taxon>Betaproteobacteria</taxon>
        <taxon>Candidatus Tremblayella</taxon>
    </lineage>
</organism>
<accession>A0A143WPK7</accession>
<name>A0A143WPK7_TREPR</name>
<evidence type="ECO:0000313" key="1">
    <source>
        <dbReference type="EMBL" id="CUX79153.1"/>
    </source>
</evidence>
<dbReference type="PATRIC" id="fig|189385.6.peg.140"/>
<reference evidence="2" key="1">
    <citation type="submission" date="2016-01" db="EMBL/GenBank/DDBJ databases">
        <authorList>
            <person name="Husnik F."/>
        </authorList>
    </citation>
    <scope>NUCLEOTIDE SEQUENCE [LARGE SCALE GENOMIC DNA]</scope>
</reference>